<dbReference type="Pfam" id="PF03658">
    <property type="entry name" value="Ub-RnfH"/>
    <property type="match status" value="1"/>
</dbReference>
<evidence type="ECO:0000313" key="3">
    <source>
        <dbReference type="EMBL" id="SER97118.1"/>
    </source>
</evidence>
<proteinExistence type="inferred from homology"/>
<keyword evidence="4" id="KW-1185">Reference proteome</keyword>
<name>A0A1H9TJ21_9GAMM</name>
<dbReference type="PANTHER" id="PTHR37483">
    <property type="entry name" value="UPF0125 PROTEIN RATB"/>
    <property type="match status" value="1"/>
</dbReference>
<dbReference type="InterPro" id="IPR016155">
    <property type="entry name" value="Mopterin_synth/thiamin_S_b"/>
</dbReference>
<dbReference type="InterPro" id="IPR005346">
    <property type="entry name" value="RnfH"/>
</dbReference>
<comment type="similarity">
    <text evidence="1 2">Belongs to the UPF0125 (RnfH) family.</text>
</comment>
<dbReference type="HAMAP" id="MF_00460">
    <property type="entry name" value="UPF0125_RnfH"/>
    <property type="match status" value="1"/>
</dbReference>
<protein>
    <recommendedName>
        <fullName evidence="2">UPF0125 protein SAMN04487958_10553</fullName>
    </recommendedName>
</protein>
<evidence type="ECO:0000256" key="1">
    <source>
        <dbReference type="ARBA" id="ARBA00010645"/>
    </source>
</evidence>
<sequence length="118" mass="12735">MPLPAAPTRSMVDDTLAIEVAFGLPHKQRLIALSVPPGTTAREAVALADLPHLFPELAPETFENAPLGIFGQALRDPSQYQVAPGDRVEVYRPLLIDPKAARRERAKRQASGSADKGE</sequence>
<accession>A0A1H9TJ21</accession>
<organism evidence="3 4">
    <name type="scientific">Vreelandella subterranea</name>
    <dbReference type="NCBI Taxonomy" id="416874"/>
    <lineage>
        <taxon>Bacteria</taxon>
        <taxon>Pseudomonadati</taxon>
        <taxon>Pseudomonadota</taxon>
        <taxon>Gammaproteobacteria</taxon>
        <taxon>Oceanospirillales</taxon>
        <taxon>Halomonadaceae</taxon>
        <taxon>Vreelandella</taxon>
    </lineage>
</organism>
<dbReference type="EMBL" id="FOGS01000005">
    <property type="protein sequence ID" value="SER97118.1"/>
    <property type="molecule type" value="Genomic_DNA"/>
</dbReference>
<dbReference type="Proteomes" id="UP000198505">
    <property type="component" value="Unassembled WGS sequence"/>
</dbReference>
<dbReference type="Gene3D" id="3.10.20.280">
    <property type="entry name" value="RnfH-like"/>
    <property type="match status" value="1"/>
</dbReference>
<dbReference type="AlphaFoldDB" id="A0A1H9TJ21"/>
<dbReference type="STRING" id="416874.SAMN04487958_10553"/>
<dbReference type="PANTHER" id="PTHR37483:SF1">
    <property type="entry name" value="UPF0125 PROTEIN RATB"/>
    <property type="match status" value="1"/>
</dbReference>
<evidence type="ECO:0000313" key="4">
    <source>
        <dbReference type="Proteomes" id="UP000198505"/>
    </source>
</evidence>
<dbReference type="SUPFAM" id="SSF54285">
    <property type="entry name" value="MoaD/ThiS"/>
    <property type="match status" value="1"/>
</dbReference>
<reference evidence="4" key="1">
    <citation type="submission" date="2016-10" db="EMBL/GenBank/DDBJ databases">
        <authorList>
            <person name="Varghese N."/>
            <person name="Submissions S."/>
        </authorList>
    </citation>
    <scope>NUCLEOTIDE SEQUENCE [LARGE SCALE GENOMIC DNA]</scope>
    <source>
        <strain evidence="4">CGMCC 1.6495</strain>
    </source>
</reference>
<gene>
    <name evidence="3" type="ORF">SAMN04487958_10553</name>
</gene>
<evidence type="ECO:0000256" key="2">
    <source>
        <dbReference type="HAMAP-Rule" id="MF_00460"/>
    </source>
</evidence>
<dbReference type="InterPro" id="IPR037021">
    <property type="entry name" value="RnfH_sf"/>
</dbReference>